<dbReference type="EMBL" id="BMKV01000001">
    <property type="protein sequence ID" value="GGI69933.1"/>
    <property type="molecule type" value="Genomic_DNA"/>
</dbReference>
<organism evidence="2 3">
    <name type="scientific">Pseudarthrobacter scleromae</name>
    <dbReference type="NCBI Taxonomy" id="158897"/>
    <lineage>
        <taxon>Bacteria</taxon>
        <taxon>Bacillati</taxon>
        <taxon>Actinomycetota</taxon>
        <taxon>Actinomycetes</taxon>
        <taxon>Micrococcales</taxon>
        <taxon>Micrococcaceae</taxon>
        <taxon>Pseudarthrobacter</taxon>
    </lineage>
</organism>
<keyword evidence="3" id="KW-1185">Reference proteome</keyword>
<sequence>MLLGFGVPAASALWQQSATATMTATVAANWPGSAFQQFACSRMDNADKTVALNYVLPEAPAALTLSAKRPDGSYGPPYTVVGAGASGSIILTENSQIIAENRSMSLLTVRATATYQNRTEASAEATLRLDVGTNNGKLYCV</sequence>
<feature type="signal peptide" evidence="1">
    <location>
        <begin position="1"/>
        <end position="20"/>
    </location>
</feature>
<reference evidence="3" key="1">
    <citation type="journal article" date="2019" name="Int. J. Syst. Evol. Microbiol.">
        <title>The Global Catalogue of Microorganisms (GCM) 10K type strain sequencing project: providing services to taxonomists for standard genome sequencing and annotation.</title>
        <authorList>
            <consortium name="The Broad Institute Genomics Platform"/>
            <consortium name="The Broad Institute Genome Sequencing Center for Infectious Disease"/>
            <person name="Wu L."/>
            <person name="Ma J."/>
        </authorList>
    </citation>
    <scope>NUCLEOTIDE SEQUENCE [LARGE SCALE GENOMIC DNA]</scope>
    <source>
        <strain evidence="3">CGMCC 1.3601</strain>
    </source>
</reference>
<protein>
    <submittedName>
        <fullName evidence="2">Uncharacterized protein</fullName>
    </submittedName>
</protein>
<gene>
    <name evidence="2" type="ORF">GCM10007175_03300</name>
</gene>
<evidence type="ECO:0000313" key="2">
    <source>
        <dbReference type="EMBL" id="GGI69933.1"/>
    </source>
</evidence>
<evidence type="ECO:0000256" key="1">
    <source>
        <dbReference type="SAM" id="SignalP"/>
    </source>
</evidence>
<feature type="chain" id="PRO_5047362104" evidence="1">
    <location>
        <begin position="21"/>
        <end position="141"/>
    </location>
</feature>
<accession>A0ABQ2CB76</accession>
<dbReference type="Proteomes" id="UP000658754">
    <property type="component" value="Unassembled WGS sequence"/>
</dbReference>
<keyword evidence="1" id="KW-0732">Signal</keyword>
<name>A0ABQ2CB76_9MICC</name>
<evidence type="ECO:0000313" key="3">
    <source>
        <dbReference type="Proteomes" id="UP000658754"/>
    </source>
</evidence>
<comment type="caution">
    <text evidence="2">The sequence shown here is derived from an EMBL/GenBank/DDBJ whole genome shotgun (WGS) entry which is preliminary data.</text>
</comment>
<proteinExistence type="predicted"/>